<sequence length="126" mass="14611">ERTAQPPEHRILRENRAARYPSERLAAEENVTNRLAEAFYRDHGVREIARGLDLEPTTVGHVVLRTAYCIRREIGECLLRRPRLRGELWLERGRSCYRLDFDCARCEMSLVDCTGTAEGANERKKP</sequence>
<dbReference type="EMBL" id="AJWZ01003373">
    <property type="protein sequence ID" value="EKC68416.1"/>
    <property type="molecule type" value="Genomic_DNA"/>
</dbReference>
<name>K1UA72_9ZZZZ</name>
<comment type="caution">
    <text evidence="1">The sequence shown here is derived from an EMBL/GenBank/DDBJ whole genome shotgun (WGS) entry which is preliminary data.</text>
</comment>
<organism evidence="1">
    <name type="scientific">human gut metagenome</name>
    <dbReference type="NCBI Taxonomy" id="408170"/>
    <lineage>
        <taxon>unclassified sequences</taxon>
        <taxon>metagenomes</taxon>
        <taxon>organismal metagenomes</taxon>
    </lineage>
</organism>
<evidence type="ECO:0000313" key="1">
    <source>
        <dbReference type="EMBL" id="EKC68416.1"/>
    </source>
</evidence>
<accession>K1UA72</accession>
<proteinExistence type="predicted"/>
<reference evidence="1" key="1">
    <citation type="journal article" date="2013" name="Environ. Microbiol.">
        <title>Microbiota from the distal guts of lean and obese adolescents exhibit partial functional redundancy besides clear differences in community structure.</title>
        <authorList>
            <person name="Ferrer M."/>
            <person name="Ruiz A."/>
            <person name="Lanza F."/>
            <person name="Haange S.B."/>
            <person name="Oberbach A."/>
            <person name="Till H."/>
            <person name="Bargiela R."/>
            <person name="Campoy C."/>
            <person name="Segura M.T."/>
            <person name="Richter M."/>
            <person name="von Bergen M."/>
            <person name="Seifert J."/>
            <person name="Suarez A."/>
        </authorList>
    </citation>
    <scope>NUCLEOTIDE SEQUENCE</scope>
</reference>
<feature type="non-terminal residue" evidence="1">
    <location>
        <position position="1"/>
    </location>
</feature>
<protein>
    <submittedName>
        <fullName evidence="1">Collagenase</fullName>
    </submittedName>
</protein>
<gene>
    <name evidence="1" type="ORF">OBE_04947</name>
</gene>
<dbReference type="AlphaFoldDB" id="K1UA72"/>